<evidence type="ECO:0000256" key="1">
    <source>
        <dbReference type="ARBA" id="ARBA00012771"/>
    </source>
</evidence>
<dbReference type="STRING" id="1817824.A2751_05650"/>
<dbReference type="Pfam" id="PF05175">
    <property type="entry name" value="MTS"/>
    <property type="match status" value="1"/>
</dbReference>
<dbReference type="EC" id="2.1.1.297" evidence="1"/>
<protein>
    <recommendedName>
        <fullName evidence="1">peptide chain release factor N(5)-glutamine methyltransferase</fullName>
        <ecNumber evidence="1">2.1.1.297</ecNumber>
    </recommendedName>
</protein>
<gene>
    <name evidence="8" type="ORF">A2751_05650</name>
</gene>
<evidence type="ECO:0000259" key="7">
    <source>
        <dbReference type="Pfam" id="PF17827"/>
    </source>
</evidence>
<reference evidence="8 9" key="1">
    <citation type="journal article" date="2016" name="Nat. Commun.">
        <title>Thousands of microbial genomes shed light on interconnected biogeochemical processes in an aquifer system.</title>
        <authorList>
            <person name="Anantharaman K."/>
            <person name="Brown C.T."/>
            <person name="Hug L.A."/>
            <person name="Sharon I."/>
            <person name="Castelle C.J."/>
            <person name="Probst A.J."/>
            <person name="Thomas B.C."/>
            <person name="Singh A."/>
            <person name="Wilkins M.J."/>
            <person name="Karaoz U."/>
            <person name="Brodie E.L."/>
            <person name="Williams K.H."/>
            <person name="Hubbard S.S."/>
            <person name="Banfield J.F."/>
        </authorList>
    </citation>
    <scope>NUCLEOTIDE SEQUENCE [LARGE SCALE GENOMIC DNA]</scope>
</reference>
<dbReference type="Gene3D" id="3.40.50.150">
    <property type="entry name" value="Vaccinia Virus protein VP39"/>
    <property type="match status" value="1"/>
</dbReference>
<dbReference type="Proteomes" id="UP000176864">
    <property type="component" value="Unassembled WGS sequence"/>
</dbReference>
<evidence type="ECO:0000256" key="2">
    <source>
        <dbReference type="ARBA" id="ARBA00022603"/>
    </source>
</evidence>
<proteinExistence type="predicted"/>
<dbReference type="SUPFAM" id="SSF53335">
    <property type="entry name" value="S-adenosyl-L-methionine-dependent methyltransferases"/>
    <property type="match status" value="1"/>
</dbReference>
<dbReference type="InterPro" id="IPR007848">
    <property type="entry name" value="Small_mtfrase_dom"/>
</dbReference>
<evidence type="ECO:0000313" key="9">
    <source>
        <dbReference type="Proteomes" id="UP000176864"/>
    </source>
</evidence>
<dbReference type="InterPro" id="IPR004556">
    <property type="entry name" value="HemK-like"/>
</dbReference>
<keyword evidence="3" id="KW-0808">Transferase</keyword>
<evidence type="ECO:0000256" key="3">
    <source>
        <dbReference type="ARBA" id="ARBA00022679"/>
    </source>
</evidence>
<organism evidence="8 9">
    <name type="scientific">Candidatus Doudnabacteria bacterium RIFCSPHIGHO2_01_FULL_46_14</name>
    <dbReference type="NCBI Taxonomy" id="1817824"/>
    <lineage>
        <taxon>Bacteria</taxon>
        <taxon>Candidatus Doudnaibacteriota</taxon>
    </lineage>
</organism>
<keyword evidence="4" id="KW-0949">S-adenosyl-L-methionine</keyword>
<dbReference type="Gene3D" id="1.10.8.10">
    <property type="entry name" value="DNA helicase RuvA subunit, C-terminal domain"/>
    <property type="match status" value="1"/>
</dbReference>
<evidence type="ECO:0000256" key="4">
    <source>
        <dbReference type="ARBA" id="ARBA00022691"/>
    </source>
</evidence>
<dbReference type="InterPro" id="IPR040758">
    <property type="entry name" value="PrmC_N"/>
</dbReference>
<evidence type="ECO:0000256" key="5">
    <source>
        <dbReference type="ARBA" id="ARBA00048391"/>
    </source>
</evidence>
<evidence type="ECO:0000259" key="6">
    <source>
        <dbReference type="Pfam" id="PF05175"/>
    </source>
</evidence>
<dbReference type="InterPro" id="IPR050320">
    <property type="entry name" value="N5-glutamine_MTase"/>
</dbReference>
<feature type="domain" description="Release factor glutamine methyltransferase N-terminal" evidence="7">
    <location>
        <begin position="5"/>
        <end position="73"/>
    </location>
</feature>
<dbReference type="AlphaFoldDB" id="A0A1F5NN91"/>
<dbReference type="GO" id="GO:0102559">
    <property type="term" value="F:peptide chain release factor N(5)-glutamine methyltransferase activity"/>
    <property type="evidence" value="ECO:0007669"/>
    <property type="project" value="UniProtKB-EC"/>
</dbReference>
<comment type="caution">
    <text evidence="8">The sequence shown here is derived from an EMBL/GenBank/DDBJ whole genome shotgun (WGS) entry which is preliminary data.</text>
</comment>
<sequence>MTIREAFVWTEKKINKADSPQLDAEVLLSHTIKKSKEFLFANPDFKLSSLQFSIYRSLIQKRDRHWPVSYLIGHKEFYGLDFKVTPHVLIPRPETELLVELAIQKIKNKRLAIRNILDIGTGSGCIITSIAVIASQRRSNLKFYATDVSNSALKIAKSNARRHSVAKKIKFLHSNLLSTLPATAYKLPSLILANLPYLTPSQYNSNLDLKHEPRAALVAGPDGLKYYRKLFRQIRNSPNPSYPKRGTPPLSLRGGREGLLTLLLEHDPSQTSKLKFLTKQYFPQAKLKFHRDLSGLNRVLEINL</sequence>
<dbReference type="NCBIfam" id="TIGR00536">
    <property type="entry name" value="hemK_fam"/>
    <property type="match status" value="1"/>
</dbReference>
<dbReference type="CDD" id="cd02440">
    <property type="entry name" value="AdoMet_MTases"/>
    <property type="match status" value="1"/>
</dbReference>
<feature type="domain" description="Methyltransferase small" evidence="6">
    <location>
        <begin position="103"/>
        <end position="202"/>
    </location>
</feature>
<dbReference type="EMBL" id="MFEK01000007">
    <property type="protein sequence ID" value="OGE79098.1"/>
    <property type="molecule type" value="Genomic_DNA"/>
</dbReference>
<evidence type="ECO:0000313" key="8">
    <source>
        <dbReference type="EMBL" id="OGE79098.1"/>
    </source>
</evidence>
<dbReference type="PANTHER" id="PTHR18895">
    <property type="entry name" value="HEMK METHYLTRANSFERASE"/>
    <property type="match status" value="1"/>
</dbReference>
<keyword evidence="2" id="KW-0489">Methyltransferase</keyword>
<dbReference type="InterPro" id="IPR029063">
    <property type="entry name" value="SAM-dependent_MTases_sf"/>
</dbReference>
<dbReference type="Pfam" id="PF17827">
    <property type="entry name" value="PrmC_N"/>
    <property type="match status" value="1"/>
</dbReference>
<dbReference type="PANTHER" id="PTHR18895:SF74">
    <property type="entry name" value="MTRF1L RELEASE FACTOR GLUTAMINE METHYLTRANSFERASE"/>
    <property type="match status" value="1"/>
</dbReference>
<comment type="catalytic activity">
    <reaction evidence="5">
        <text>L-glutaminyl-[peptide chain release factor] + S-adenosyl-L-methionine = N(5)-methyl-L-glutaminyl-[peptide chain release factor] + S-adenosyl-L-homocysteine + H(+)</text>
        <dbReference type="Rhea" id="RHEA:42896"/>
        <dbReference type="Rhea" id="RHEA-COMP:10271"/>
        <dbReference type="Rhea" id="RHEA-COMP:10272"/>
        <dbReference type="ChEBI" id="CHEBI:15378"/>
        <dbReference type="ChEBI" id="CHEBI:30011"/>
        <dbReference type="ChEBI" id="CHEBI:57856"/>
        <dbReference type="ChEBI" id="CHEBI:59789"/>
        <dbReference type="ChEBI" id="CHEBI:61891"/>
        <dbReference type="EC" id="2.1.1.297"/>
    </reaction>
</comment>
<dbReference type="GO" id="GO:0032259">
    <property type="term" value="P:methylation"/>
    <property type="evidence" value="ECO:0007669"/>
    <property type="project" value="UniProtKB-KW"/>
</dbReference>
<accession>A0A1F5NN91</accession>
<name>A0A1F5NN91_9BACT</name>